<protein>
    <recommendedName>
        <fullName evidence="3">4'-phosphopantetheinyl transferase domain-containing protein</fullName>
    </recommendedName>
</protein>
<dbReference type="STRING" id="1434118.MSSAC_1151"/>
<dbReference type="HOGENOM" id="CLU_1212618_0_0_2"/>
<organism evidence="1 2">
    <name type="scientific">Methanosarcina siciliae C2J</name>
    <dbReference type="NCBI Taxonomy" id="1434118"/>
    <lineage>
        <taxon>Archaea</taxon>
        <taxon>Methanobacteriati</taxon>
        <taxon>Methanobacteriota</taxon>
        <taxon>Stenosarchaea group</taxon>
        <taxon>Methanomicrobia</taxon>
        <taxon>Methanosarcinales</taxon>
        <taxon>Methanosarcinaceae</taxon>
        <taxon>Methanosarcina</taxon>
    </lineage>
</organism>
<evidence type="ECO:0000313" key="2">
    <source>
        <dbReference type="Proteomes" id="UP000033123"/>
    </source>
</evidence>
<dbReference type="GO" id="GO:0008897">
    <property type="term" value="F:holo-[acyl-carrier-protein] synthase activity"/>
    <property type="evidence" value="ECO:0007669"/>
    <property type="project" value="InterPro"/>
</dbReference>
<proteinExistence type="predicted"/>
<sequence length="275" mass="31616">MEVPGRIPKIDEFFSGKKIKSSFIFLHKLRIRAFITANCSNYSKYVVSCMYKKNSIILSSVPLKNLPNLWAQNDVLIFLIDLGDYDTLSMECLNNSERENLEKLKTEYFKKRYIVSRMVLKHILCKLLNKTSVLEISTCKDKFGEVHILSHKELHICISYSENIATLAVSKVKVGIDVEIKRPLALKNTLKYLKPVSQFSDKSESDAYILIGWTLREAYCKFSNESMLSVLGKEPDFNNIFYSSYLLDNKYVFSLITDSDSHTIKISRLGKISSD</sequence>
<dbReference type="EMBL" id="CP009508">
    <property type="protein sequence ID" value="AKB35741.1"/>
    <property type="molecule type" value="Genomic_DNA"/>
</dbReference>
<evidence type="ECO:0008006" key="3">
    <source>
        <dbReference type="Google" id="ProtNLM"/>
    </source>
</evidence>
<dbReference type="KEGG" id="msj:MSSAC_1151"/>
<dbReference type="SUPFAM" id="SSF56214">
    <property type="entry name" value="4'-phosphopantetheinyl transferase"/>
    <property type="match status" value="2"/>
</dbReference>
<dbReference type="InterPro" id="IPR037143">
    <property type="entry name" value="4-PPantetheinyl_Trfase_dom_sf"/>
</dbReference>
<name>A0A0E3LCL7_9EURY</name>
<evidence type="ECO:0000313" key="1">
    <source>
        <dbReference type="EMBL" id="AKB35741.1"/>
    </source>
</evidence>
<dbReference type="Gene3D" id="3.90.470.20">
    <property type="entry name" value="4'-phosphopantetheinyl transferase domain"/>
    <property type="match status" value="1"/>
</dbReference>
<accession>A0A0E3LCL7</accession>
<gene>
    <name evidence="1" type="ORF">MSSAC_1151</name>
</gene>
<dbReference type="AlphaFoldDB" id="A0A0E3LCL7"/>
<dbReference type="GO" id="GO:0000287">
    <property type="term" value="F:magnesium ion binding"/>
    <property type="evidence" value="ECO:0007669"/>
    <property type="project" value="InterPro"/>
</dbReference>
<dbReference type="Proteomes" id="UP000033123">
    <property type="component" value="Chromosome"/>
</dbReference>
<dbReference type="PATRIC" id="fig|1434118.4.peg.1473"/>
<reference evidence="1 2" key="1">
    <citation type="submission" date="2014-07" db="EMBL/GenBank/DDBJ databases">
        <title>Methanogenic archaea and the global carbon cycle.</title>
        <authorList>
            <person name="Henriksen J.R."/>
            <person name="Luke J."/>
            <person name="Reinhart S."/>
            <person name="Benedict M.N."/>
            <person name="Youngblut N.D."/>
            <person name="Metcalf M.E."/>
            <person name="Whitaker R.J."/>
            <person name="Metcalf W.W."/>
        </authorList>
    </citation>
    <scope>NUCLEOTIDE SEQUENCE [LARGE SCALE GENOMIC DNA]</scope>
    <source>
        <strain evidence="1 2">C2J</strain>
    </source>
</reference>